<evidence type="ECO:0008006" key="3">
    <source>
        <dbReference type="Google" id="ProtNLM"/>
    </source>
</evidence>
<name>A0A172TT51_9BACT</name>
<dbReference type="PATRIC" id="fig|1492898.3.peg.1221"/>
<organism evidence="1 2">
    <name type="scientific">Flavisolibacter tropicus</name>
    <dbReference type="NCBI Taxonomy" id="1492898"/>
    <lineage>
        <taxon>Bacteria</taxon>
        <taxon>Pseudomonadati</taxon>
        <taxon>Bacteroidota</taxon>
        <taxon>Chitinophagia</taxon>
        <taxon>Chitinophagales</taxon>
        <taxon>Chitinophagaceae</taxon>
        <taxon>Flavisolibacter</taxon>
    </lineage>
</organism>
<dbReference type="RefSeq" id="WP_066402306.1">
    <property type="nucleotide sequence ID" value="NZ_CP011390.1"/>
</dbReference>
<dbReference type="OrthoDB" id="9792586at2"/>
<protein>
    <recommendedName>
        <fullName evidence="3">DUF268 domain-containing protein</fullName>
    </recommendedName>
</protein>
<dbReference type="InterPro" id="IPR029063">
    <property type="entry name" value="SAM-dependent_MTases_sf"/>
</dbReference>
<dbReference type="KEGG" id="fla:SY85_05620"/>
<dbReference type="Gene3D" id="3.40.50.150">
    <property type="entry name" value="Vaccinia Virus protein VP39"/>
    <property type="match status" value="1"/>
</dbReference>
<accession>A0A172TT51</accession>
<proteinExistence type="predicted"/>
<dbReference type="SUPFAM" id="SSF53335">
    <property type="entry name" value="S-adenosyl-L-methionine-dependent methyltransferases"/>
    <property type="match status" value="1"/>
</dbReference>
<dbReference type="Proteomes" id="UP000077177">
    <property type="component" value="Chromosome"/>
</dbReference>
<dbReference type="EMBL" id="CP011390">
    <property type="protein sequence ID" value="ANE50054.1"/>
    <property type="molecule type" value="Genomic_DNA"/>
</dbReference>
<dbReference type="Pfam" id="PF03269">
    <property type="entry name" value="DUF268"/>
    <property type="match status" value="1"/>
</dbReference>
<dbReference type="InterPro" id="IPR004951">
    <property type="entry name" value="DUF268_CAE_spp"/>
</dbReference>
<sequence>MYLKSYFIQLAKDILIRFPKKVFRFFEYLGEFSKFRSQTGKRFSVNYKDAYPCLKDKLSTTPFDQHYTYHPAWAARKLMQIKPSEHVDISSKLYFGTIMSAVLPIRFYDYRPADIHLSNYTSGSADLNKLPFEDDSIESLSCMHTIEHIGLGRYGDVIDGDGDLKAIAELKRVVKQGGDLLFVTPVGQPKVEYNAHRIYSFEQIMEYFAPLTLKEFTLIPDAGGIIENADPNLVKQQQYGCGCFWFKKS</sequence>
<reference evidence="1 2" key="2">
    <citation type="journal article" date="2016" name="Int. J. Syst. Evol. Microbiol.">
        <title>Flavisolibacter tropicus sp. nov., isolated from tropical soil.</title>
        <authorList>
            <person name="Lee J.J."/>
            <person name="Kang M.S."/>
            <person name="Kim G.S."/>
            <person name="Lee C.S."/>
            <person name="Lim S."/>
            <person name="Lee J."/>
            <person name="Roh S.H."/>
            <person name="Kang H."/>
            <person name="Ha J.M."/>
            <person name="Bae S."/>
            <person name="Jung H.Y."/>
            <person name="Kim M.K."/>
        </authorList>
    </citation>
    <scope>NUCLEOTIDE SEQUENCE [LARGE SCALE GENOMIC DNA]</scope>
    <source>
        <strain evidence="1 2">LCS9</strain>
    </source>
</reference>
<dbReference type="AlphaFoldDB" id="A0A172TT51"/>
<dbReference type="STRING" id="1492898.SY85_05620"/>
<evidence type="ECO:0000313" key="2">
    <source>
        <dbReference type="Proteomes" id="UP000077177"/>
    </source>
</evidence>
<evidence type="ECO:0000313" key="1">
    <source>
        <dbReference type="EMBL" id="ANE50054.1"/>
    </source>
</evidence>
<keyword evidence="2" id="KW-1185">Reference proteome</keyword>
<gene>
    <name evidence="1" type="ORF">SY85_05620</name>
</gene>
<reference evidence="2" key="1">
    <citation type="submission" date="2015-01" db="EMBL/GenBank/DDBJ databases">
        <title>Flavisolibacter sp./LCS9/ whole genome sequencing.</title>
        <authorList>
            <person name="Kim M.K."/>
            <person name="Srinivasan S."/>
            <person name="Lee J.-J."/>
        </authorList>
    </citation>
    <scope>NUCLEOTIDE SEQUENCE [LARGE SCALE GENOMIC DNA]</scope>
    <source>
        <strain evidence="2">LCS9</strain>
    </source>
</reference>